<comment type="similarity">
    <text evidence="2">Belongs to the bacterial diacylglycerol kinase family.</text>
</comment>
<evidence type="ECO:0000313" key="20">
    <source>
        <dbReference type="EMBL" id="OIJ16698.1"/>
    </source>
</evidence>
<keyword evidence="18" id="KW-0479">Metal-binding</keyword>
<comment type="caution">
    <text evidence="20">The sequence shown here is derived from an EMBL/GenBank/DDBJ whole genome shotgun (WGS) entry which is preliminary data.</text>
</comment>
<dbReference type="GO" id="GO:0016301">
    <property type="term" value="F:kinase activity"/>
    <property type="evidence" value="ECO:0007669"/>
    <property type="project" value="UniProtKB-KW"/>
</dbReference>
<keyword evidence="12 19" id="KW-0472">Membrane</keyword>
<keyword evidence="11" id="KW-0443">Lipid metabolism</keyword>
<evidence type="ECO:0000256" key="10">
    <source>
        <dbReference type="ARBA" id="ARBA00022989"/>
    </source>
</evidence>
<feature type="binding site" evidence="17">
    <location>
        <position position="20"/>
    </location>
    <ligand>
        <name>ATP</name>
        <dbReference type="ChEBI" id="CHEBI:30616"/>
    </ligand>
</feature>
<protein>
    <recommendedName>
        <fullName evidence="22">Diacylglycerol kinase</fullName>
    </recommendedName>
</protein>
<dbReference type="Gene3D" id="1.10.287.3610">
    <property type="match status" value="1"/>
</dbReference>
<feature type="binding site" evidence="18">
    <location>
        <position position="32"/>
    </location>
    <ligand>
        <name>a divalent metal cation</name>
        <dbReference type="ChEBI" id="CHEBI:60240"/>
    </ligand>
</feature>
<evidence type="ECO:0000256" key="9">
    <source>
        <dbReference type="ARBA" id="ARBA00022840"/>
    </source>
</evidence>
<keyword evidence="6 19" id="KW-0812">Transmembrane</keyword>
<dbReference type="InterPro" id="IPR033717">
    <property type="entry name" value="UDPK"/>
</dbReference>
<evidence type="ECO:0008006" key="22">
    <source>
        <dbReference type="Google" id="ProtNLM"/>
    </source>
</evidence>
<reference evidence="20 21" key="1">
    <citation type="submission" date="2016-10" db="EMBL/GenBank/DDBJ databases">
        <title>Draft genome sequences of four alkaliphilic bacteria belonging to the Anaerobacillus genus.</title>
        <authorList>
            <person name="Bassil N.M."/>
            <person name="Lloyd J.R."/>
        </authorList>
    </citation>
    <scope>NUCLEOTIDE SEQUENCE [LARGE SCALE GENOMIC DNA]</scope>
    <source>
        <strain evidence="20 21">DSM 18345</strain>
    </source>
</reference>
<proteinExistence type="inferred from homology"/>
<keyword evidence="4" id="KW-0444">Lipid biosynthesis</keyword>
<evidence type="ECO:0000256" key="3">
    <source>
        <dbReference type="ARBA" id="ARBA00022475"/>
    </source>
</evidence>
<keyword evidence="5" id="KW-0808">Transferase</keyword>
<evidence type="ECO:0000256" key="1">
    <source>
        <dbReference type="ARBA" id="ARBA00004651"/>
    </source>
</evidence>
<feature type="binding site" evidence="17">
    <location>
        <position position="32"/>
    </location>
    <ligand>
        <name>ATP</name>
        <dbReference type="ChEBI" id="CHEBI:30616"/>
    </ligand>
</feature>
<feature type="transmembrane region" description="Helical" evidence="19">
    <location>
        <begin position="100"/>
        <end position="121"/>
    </location>
</feature>
<dbReference type="EMBL" id="MLQR01000004">
    <property type="protein sequence ID" value="OIJ16698.1"/>
    <property type="molecule type" value="Genomic_DNA"/>
</dbReference>
<dbReference type="OrthoDB" id="9789934at2"/>
<keyword evidence="10 19" id="KW-1133">Transmembrane helix</keyword>
<comment type="cofactor">
    <cofactor evidence="18">
        <name>Mg(2+)</name>
        <dbReference type="ChEBI" id="CHEBI:18420"/>
    </cofactor>
    <text evidence="18">Mn(2+), Zn(2+), Cd(2+) and Co(2+) support activity to lesser extents.</text>
</comment>
<dbReference type="GO" id="GO:0008654">
    <property type="term" value="P:phospholipid biosynthetic process"/>
    <property type="evidence" value="ECO:0007669"/>
    <property type="project" value="UniProtKB-KW"/>
</dbReference>
<evidence type="ECO:0000256" key="16">
    <source>
        <dbReference type="PIRSR" id="PIRSR600829-2"/>
    </source>
</evidence>
<dbReference type="PANTHER" id="PTHR34299:SF1">
    <property type="entry name" value="DIACYLGLYCEROL KINASE"/>
    <property type="match status" value="1"/>
</dbReference>
<evidence type="ECO:0000256" key="6">
    <source>
        <dbReference type="ARBA" id="ARBA00022692"/>
    </source>
</evidence>
<dbReference type="InterPro" id="IPR036945">
    <property type="entry name" value="DAGK_sf"/>
</dbReference>
<accession>A0A1S2LVZ7</accession>
<evidence type="ECO:0000256" key="4">
    <source>
        <dbReference type="ARBA" id="ARBA00022516"/>
    </source>
</evidence>
<feature type="transmembrane region" description="Helical" evidence="19">
    <location>
        <begin position="60"/>
        <end position="79"/>
    </location>
</feature>
<evidence type="ECO:0000256" key="11">
    <source>
        <dbReference type="ARBA" id="ARBA00023098"/>
    </source>
</evidence>
<dbReference type="Pfam" id="PF01219">
    <property type="entry name" value="DAGK_prokar"/>
    <property type="match status" value="1"/>
</dbReference>
<feature type="binding site" evidence="17">
    <location>
        <begin position="89"/>
        <end position="91"/>
    </location>
    <ligand>
        <name>ATP</name>
        <dbReference type="ChEBI" id="CHEBI:30616"/>
    </ligand>
</feature>
<feature type="binding site" evidence="16">
    <location>
        <position position="73"/>
    </location>
    <ligand>
        <name>substrate</name>
    </ligand>
</feature>
<organism evidence="20 21">
    <name type="scientific">Anaerobacillus alkalilacustris</name>
    <dbReference type="NCBI Taxonomy" id="393763"/>
    <lineage>
        <taxon>Bacteria</taxon>
        <taxon>Bacillati</taxon>
        <taxon>Bacillota</taxon>
        <taxon>Bacilli</taxon>
        <taxon>Bacillales</taxon>
        <taxon>Bacillaceae</taxon>
        <taxon>Anaerobacillus</taxon>
    </lineage>
</organism>
<evidence type="ECO:0000256" key="14">
    <source>
        <dbReference type="ARBA" id="ARBA00023264"/>
    </source>
</evidence>
<evidence type="ECO:0000256" key="7">
    <source>
        <dbReference type="ARBA" id="ARBA00022741"/>
    </source>
</evidence>
<feature type="binding site" evidence="18">
    <location>
        <position position="80"/>
    </location>
    <ligand>
        <name>a divalent metal cation</name>
        <dbReference type="ChEBI" id="CHEBI:60240"/>
    </ligand>
</feature>
<dbReference type="GO" id="GO:0005886">
    <property type="term" value="C:plasma membrane"/>
    <property type="evidence" value="ECO:0007669"/>
    <property type="project" value="UniProtKB-SubCell"/>
</dbReference>
<dbReference type="Proteomes" id="UP000179524">
    <property type="component" value="Unassembled WGS sequence"/>
</dbReference>
<evidence type="ECO:0000256" key="15">
    <source>
        <dbReference type="PIRSR" id="PIRSR600829-1"/>
    </source>
</evidence>
<evidence type="ECO:0000256" key="12">
    <source>
        <dbReference type="ARBA" id="ARBA00023136"/>
    </source>
</evidence>
<evidence type="ECO:0000256" key="5">
    <source>
        <dbReference type="ARBA" id="ARBA00022679"/>
    </source>
</evidence>
<keyword evidence="18" id="KW-0460">Magnesium</keyword>
<feature type="binding site" evidence="17">
    <location>
        <begin position="98"/>
        <end position="99"/>
    </location>
    <ligand>
        <name>ATP</name>
        <dbReference type="ChEBI" id="CHEBI:30616"/>
    </ligand>
</feature>
<evidence type="ECO:0000256" key="13">
    <source>
        <dbReference type="ARBA" id="ARBA00023209"/>
    </source>
</evidence>
<comment type="subcellular location">
    <subcellularLocation>
        <location evidence="1">Cell membrane</location>
        <topology evidence="1">Multi-pass membrane protein</topology>
    </subcellularLocation>
</comment>
<feature type="transmembrane region" description="Helical" evidence="19">
    <location>
        <begin position="35"/>
        <end position="54"/>
    </location>
</feature>
<dbReference type="PANTHER" id="PTHR34299">
    <property type="entry name" value="DIACYLGLYCEROL KINASE"/>
    <property type="match status" value="1"/>
</dbReference>
<evidence type="ECO:0000256" key="2">
    <source>
        <dbReference type="ARBA" id="ARBA00005967"/>
    </source>
</evidence>
<keyword evidence="14" id="KW-1208">Phospholipid metabolism</keyword>
<dbReference type="PROSITE" id="PS01069">
    <property type="entry name" value="DAGK_PROKAR"/>
    <property type="match status" value="1"/>
</dbReference>
<keyword evidence="13" id="KW-0594">Phospholipid biosynthesis</keyword>
<feature type="binding site" evidence="16">
    <location>
        <position position="13"/>
    </location>
    <ligand>
        <name>substrate</name>
    </ligand>
</feature>
<keyword evidence="21" id="KW-1185">Reference proteome</keyword>
<dbReference type="GO" id="GO:0005524">
    <property type="term" value="F:ATP binding"/>
    <property type="evidence" value="ECO:0007669"/>
    <property type="project" value="UniProtKB-KW"/>
</dbReference>
<keyword evidence="8" id="KW-0418">Kinase</keyword>
<gene>
    <name evidence="20" type="ORF">BKP37_05565</name>
</gene>
<feature type="binding site" evidence="17">
    <location>
        <position position="80"/>
    </location>
    <ligand>
        <name>ATP</name>
        <dbReference type="ChEBI" id="CHEBI:30616"/>
    </ligand>
</feature>
<dbReference type="RefSeq" id="WP_071308683.1">
    <property type="nucleotide sequence ID" value="NZ_MLQR01000004.1"/>
</dbReference>
<evidence type="ECO:0000313" key="21">
    <source>
        <dbReference type="Proteomes" id="UP000179524"/>
    </source>
</evidence>
<keyword evidence="9 17" id="KW-0067">ATP-binding</keyword>
<keyword evidence="7 17" id="KW-0547">Nucleotide-binding</keyword>
<feature type="active site" description="Proton acceptor" evidence="15">
    <location>
        <position position="73"/>
    </location>
</feature>
<dbReference type="CDD" id="cd14265">
    <property type="entry name" value="UDPK_IM_like"/>
    <property type="match status" value="1"/>
</dbReference>
<dbReference type="GO" id="GO:0046872">
    <property type="term" value="F:metal ion binding"/>
    <property type="evidence" value="ECO:0007669"/>
    <property type="project" value="UniProtKB-KW"/>
</dbReference>
<feature type="binding site" evidence="17">
    <location>
        <position position="13"/>
    </location>
    <ligand>
        <name>ATP</name>
        <dbReference type="ChEBI" id="CHEBI:30616"/>
    </ligand>
</feature>
<evidence type="ECO:0000256" key="17">
    <source>
        <dbReference type="PIRSR" id="PIRSR600829-3"/>
    </source>
</evidence>
<name>A0A1S2LVZ7_9BACI</name>
<keyword evidence="3" id="KW-1003">Cell membrane</keyword>
<sequence length="133" mass="15481">MDYKNSYDRYWKRFIWSFIYAWSGLKNAFRHEQNIRIHFTIGLVIIVLSFLLNIPLFEKIILLLVIGVIISLEVMNTAIERVVDLVTKEYHPLARIAKDVSAGAVLIFSMFAVIIGILIFYKPVVELISGYIW</sequence>
<dbReference type="AlphaFoldDB" id="A0A1S2LVZ7"/>
<evidence type="ECO:0000256" key="8">
    <source>
        <dbReference type="ARBA" id="ARBA00022777"/>
    </source>
</evidence>
<evidence type="ECO:0000256" key="18">
    <source>
        <dbReference type="PIRSR" id="PIRSR600829-4"/>
    </source>
</evidence>
<dbReference type="InterPro" id="IPR000829">
    <property type="entry name" value="DAGK"/>
</dbReference>
<evidence type="ECO:0000256" key="19">
    <source>
        <dbReference type="SAM" id="Phobius"/>
    </source>
</evidence>